<protein>
    <recommendedName>
        <fullName evidence="3">PorT family protein</fullName>
    </recommendedName>
</protein>
<evidence type="ECO:0008006" key="3">
    <source>
        <dbReference type="Google" id="ProtNLM"/>
    </source>
</evidence>
<reference evidence="1 2" key="1">
    <citation type="submission" date="2023-10" db="EMBL/GenBank/DDBJ databases">
        <title>Marimonas sp. nov. isolated from tidal mud flat.</title>
        <authorList>
            <person name="Jaincy N.J."/>
            <person name="Srinivasan S."/>
            <person name="Lee S.-S."/>
        </authorList>
    </citation>
    <scope>NUCLEOTIDE SEQUENCE [LARGE SCALE GENOMIC DNA]</scope>
    <source>
        <strain evidence="1 2">MJ-SS3</strain>
    </source>
</reference>
<proteinExistence type="predicted"/>
<sequence>MQQQLYTLLVALSIGFVTPILGQHGNYQISNGFGVMGGITQYDIVTDNFITTKGNGFIGGMSATADLPHRWYNVSFGMQLSENHLEISGRGASLGPSGQEIEYKLFAAQVALLMHVKVIENHFLIDLGPMIQYNGKMELKDKNQENYFIDNYTNLTAKDITNISQFHFNGAIGASVGVRQFKVKAQYIYGFTNILQKLNKKDLDTSGMEDDFKGNQSMLALTAIFTF</sequence>
<gene>
    <name evidence="1" type="ORF">RXV94_00835</name>
</gene>
<organism evidence="1 2">
    <name type="scientific">Gilvirhabdus luticola</name>
    <dbReference type="NCBI Taxonomy" id="3079858"/>
    <lineage>
        <taxon>Bacteria</taxon>
        <taxon>Pseudomonadati</taxon>
        <taxon>Bacteroidota</taxon>
        <taxon>Flavobacteriia</taxon>
        <taxon>Flavobacteriales</taxon>
        <taxon>Flavobacteriaceae</taxon>
        <taxon>Gilvirhabdus</taxon>
    </lineage>
</organism>
<evidence type="ECO:0000313" key="1">
    <source>
        <dbReference type="EMBL" id="MDU8884685.1"/>
    </source>
</evidence>
<evidence type="ECO:0000313" key="2">
    <source>
        <dbReference type="Proteomes" id="UP001268651"/>
    </source>
</evidence>
<keyword evidence="2" id="KW-1185">Reference proteome</keyword>
<comment type="caution">
    <text evidence="1">The sequence shown here is derived from an EMBL/GenBank/DDBJ whole genome shotgun (WGS) entry which is preliminary data.</text>
</comment>
<name>A0ABU3U3J7_9FLAO</name>
<accession>A0ABU3U3J7</accession>
<dbReference type="Proteomes" id="UP001268651">
    <property type="component" value="Unassembled WGS sequence"/>
</dbReference>
<dbReference type="RefSeq" id="WP_316660438.1">
    <property type="nucleotide sequence ID" value="NZ_JAWHTF010000001.1"/>
</dbReference>
<dbReference type="EMBL" id="JAWHTF010000001">
    <property type="protein sequence ID" value="MDU8884685.1"/>
    <property type="molecule type" value="Genomic_DNA"/>
</dbReference>